<keyword evidence="3" id="KW-1185">Reference proteome</keyword>
<dbReference type="InterPro" id="IPR036390">
    <property type="entry name" value="WH_DNA-bd_sf"/>
</dbReference>
<dbReference type="PANTHER" id="PTHR30595:SF6">
    <property type="entry name" value="SCHLAFEN ALBA-2 DOMAIN-CONTAINING PROTEIN"/>
    <property type="match status" value="1"/>
</dbReference>
<dbReference type="PANTHER" id="PTHR30595">
    <property type="entry name" value="GLPR-RELATED TRANSCRIPTIONAL REPRESSOR"/>
    <property type="match status" value="1"/>
</dbReference>
<feature type="domain" description="Schlafen AlbA-2" evidence="1">
    <location>
        <begin position="10"/>
        <end position="128"/>
    </location>
</feature>
<name>A0A841GSV7_9BACT</name>
<dbReference type="Pfam" id="PF13749">
    <property type="entry name" value="HATPase_c_4"/>
    <property type="match status" value="1"/>
</dbReference>
<dbReference type="RefSeq" id="WP_184619415.1">
    <property type="nucleotide sequence ID" value="NZ_JACHEX010000003.1"/>
</dbReference>
<sequence>MILSEIRKGEGKNLEFKERLSAKNKESFLKTVVAFANGSGGKIIFGIKDKTREIVGILEDEIFSLMDSITNMIHDKCFPTIIPEIYIENVGNKKLLVVEIYPGPQKPYYLKSKTKEVYIRIGATTRKASEEIIRSLERQKFNMSYDEDIIYDASYNEKEISNLKKDFLNLTGKKLTKSDLYNLKILKNIRQRDYLTVGGALLIGKNNLFDYAKISCARFKGISLSTKEFIDQKEYSGPLYKQVESAFNFAMEHIEKRGEIKGLKREDSYIVPIEAIREALVNAVVHRDYSIKGSDIKLAIFDDRVEITSPGGLPGNLSVDLILQGRSEIRNRVIARFFKEIGYVEQWGTGIKRIVELCKARNLKEPEFIDDGAFFKVIIYKVPDSAGGVPDSAGGVPDSAGYENKILDFLYKNDKITRVDVEQLFNVKERRARDILKNMVDKGILKRKGKGSKVYYELNKARDFFIQDE</sequence>
<dbReference type="Gene3D" id="1.10.10.10">
    <property type="entry name" value="Winged helix-like DNA-binding domain superfamily/Winged helix DNA-binding domain"/>
    <property type="match status" value="1"/>
</dbReference>
<keyword evidence="2" id="KW-0378">Hydrolase</keyword>
<dbReference type="InterPro" id="IPR007421">
    <property type="entry name" value="Schlafen_AlbA_2_dom"/>
</dbReference>
<dbReference type="EMBL" id="JACHEX010000003">
    <property type="protein sequence ID" value="MBB6062778.1"/>
    <property type="molecule type" value="Genomic_DNA"/>
</dbReference>
<dbReference type="Gene3D" id="3.30.950.30">
    <property type="entry name" value="Schlafen, AAA domain"/>
    <property type="match status" value="1"/>
</dbReference>
<dbReference type="Pfam" id="PF04326">
    <property type="entry name" value="SLFN_AlbA_2"/>
    <property type="match status" value="1"/>
</dbReference>
<keyword evidence="2" id="KW-0547">Nucleotide-binding</keyword>
<keyword evidence="2" id="KW-0067">ATP-binding</keyword>
<comment type="caution">
    <text evidence="2">The sequence shown here is derived from an EMBL/GenBank/DDBJ whole genome shotgun (WGS) entry which is preliminary data.</text>
</comment>
<keyword evidence="2" id="KW-0347">Helicase</keyword>
<evidence type="ECO:0000313" key="3">
    <source>
        <dbReference type="Proteomes" id="UP000555828"/>
    </source>
</evidence>
<accession>A0A841GSV7</accession>
<dbReference type="AlphaFoldDB" id="A0A841GSV7"/>
<dbReference type="InterPro" id="IPR036388">
    <property type="entry name" value="WH-like_DNA-bd_sf"/>
</dbReference>
<dbReference type="GO" id="GO:0003678">
    <property type="term" value="F:DNA helicase activity"/>
    <property type="evidence" value="ECO:0007669"/>
    <property type="project" value="UniProtKB-EC"/>
</dbReference>
<organism evidence="2 3">
    <name type="scientific">Thermosipho japonicus</name>
    <dbReference type="NCBI Taxonomy" id="90323"/>
    <lineage>
        <taxon>Bacteria</taxon>
        <taxon>Thermotogati</taxon>
        <taxon>Thermotogota</taxon>
        <taxon>Thermotogae</taxon>
        <taxon>Thermotogales</taxon>
        <taxon>Fervidobacteriaceae</taxon>
        <taxon>Thermosipho</taxon>
    </lineage>
</organism>
<dbReference type="GO" id="GO:0016787">
    <property type="term" value="F:hydrolase activity"/>
    <property type="evidence" value="ECO:0007669"/>
    <property type="project" value="UniProtKB-KW"/>
</dbReference>
<dbReference type="Gene3D" id="3.30.565.60">
    <property type="match status" value="1"/>
</dbReference>
<protein>
    <submittedName>
        <fullName evidence="2">ATP-dependent DNA helicase RecG</fullName>
        <ecNumber evidence="2">3.6.4.12</ecNumber>
    </submittedName>
</protein>
<evidence type="ECO:0000259" key="1">
    <source>
        <dbReference type="Pfam" id="PF04326"/>
    </source>
</evidence>
<dbReference type="EC" id="3.6.4.12" evidence="2"/>
<reference evidence="2 3" key="1">
    <citation type="submission" date="2020-08" db="EMBL/GenBank/DDBJ databases">
        <title>Genomic Encyclopedia of Type Strains, Phase IV (KMG-IV): sequencing the most valuable type-strain genomes for metagenomic binning, comparative biology and taxonomic classification.</title>
        <authorList>
            <person name="Goeker M."/>
        </authorList>
    </citation>
    <scope>NUCLEOTIDE SEQUENCE [LARGE SCALE GENOMIC DNA]</scope>
    <source>
        <strain evidence="2 3">DSM 13481</strain>
    </source>
</reference>
<evidence type="ECO:0000313" key="2">
    <source>
        <dbReference type="EMBL" id="MBB6062778.1"/>
    </source>
</evidence>
<gene>
    <name evidence="2" type="ORF">HNP65_001230</name>
</gene>
<dbReference type="InterPro" id="IPR038461">
    <property type="entry name" value="Schlafen_AlbA_2_dom_sf"/>
</dbReference>
<dbReference type="Proteomes" id="UP000555828">
    <property type="component" value="Unassembled WGS sequence"/>
</dbReference>
<dbReference type="InterPro" id="IPR038475">
    <property type="entry name" value="RecG_C_sf"/>
</dbReference>
<dbReference type="SUPFAM" id="SSF46785">
    <property type="entry name" value="Winged helix' DNA-binding domain"/>
    <property type="match status" value="1"/>
</dbReference>
<proteinExistence type="predicted"/>